<dbReference type="AlphaFoldDB" id="A0A086TEI5"/>
<feature type="compositionally biased region" description="Acidic residues" evidence="1">
    <location>
        <begin position="86"/>
        <end position="100"/>
    </location>
</feature>
<evidence type="ECO:0000256" key="1">
    <source>
        <dbReference type="SAM" id="MobiDB-lite"/>
    </source>
</evidence>
<evidence type="ECO:0000313" key="2">
    <source>
        <dbReference type="EMBL" id="KFH47767.1"/>
    </source>
</evidence>
<organism evidence="2 3">
    <name type="scientific">Hapsidospora chrysogenum (strain ATCC 11550 / CBS 779.69 / DSM 880 / IAM 14645 / JCM 23072 / IMI 49137)</name>
    <name type="common">Acremonium chrysogenum</name>
    <dbReference type="NCBI Taxonomy" id="857340"/>
    <lineage>
        <taxon>Eukaryota</taxon>
        <taxon>Fungi</taxon>
        <taxon>Dikarya</taxon>
        <taxon>Ascomycota</taxon>
        <taxon>Pezizomycotina</taxon>
        <taxon>Sordariomycetes</taxon>
        <taxon>Hypocreomycetidae</taxon>
        <taxon>Hypocreales</taxon>
        <taxon>Bionectriaceae</taxon>
        <taxon>Hapsidospora</taxon>
    </lineage>
</organism>
<reference evidence="3" key="1">
    <citation type="journal article" date="2014" name="Genome Announc.">
        <title>Genome sequence and annotation of Acremonium chrysogenum, producer of the beta-lactam antibiotic cephalosporin C.</title>
        <authorList>
            <person name="Terfehr D."/>
            <person name="Dahlmann T.A."/>
            <person name="Specht T."/>
            <person name="Zadra I."/>
            <person name="Kuernsteiner H."/>
            <person name="Kueck U."/>
        </authorList>
    </citation>
    <scope>NUCLEOTIDE SEQUENCE [LARGE SCALE GENOMIC DNA]</scope>
    <source>
        <strain evidence="3">ATCC 11550 / CBS 779.69 / DSM 880 / IAM 14645 / JCM 23072 / IMI 49137</strain>
    </source>
</reference>
<dbReference type="Proteomes" id="UP000029964">
    <property type="component" value="Unassembled WGS sequence"/>
</dbReference>
<proteinExistence type="predicted"/>
<dbReference type="EMBL" id="JPKY01000007">
    <property type="protein sequence ID" value="KFH47767.1"/>
    <property type="molecule type" value="Genomic_DNA"/>
</dbReference>
<feature type="region of interest" description="Disordered" evidence="1">
    <location>
        <begin position="1"/>
        <end position="100"/>
    </location>
</feature>
<name>A0A086TEI5_HAPC1</name>
<sequence>MIEDGIIADNRIAPAGKAQTPAKTPSRPATRTRPAQRIAADVAGASSPYITDKDGKQSSPKFVYKDKPSQPTVDFWGDGVPAQVDENLDDEFPDDLVDGP</sequence>
<dbReference type="HOGENOM" id="CLU_2305186_0_0_1"/>
<accession>A0A086TEI5</accession>
<protein>
    <submittedName>
        <fullName evidence="2">Uncharacterized protein</fullName>
    </submittedName>
</protein>
<evidence type="ECO:0000313" key="3">
    <source>
        <dbReference type="Proteomes" id="UP000029964"/>
    </source>
</evidence>
<comment type="caution">
    <text evidence="2">The sequence shown here is derived from an EMBL/GenBank/DDBJ whole genome shotgun (WGS) entry which is preliminary data.</text>
</comment>
<gene>
    <name evidence="2" type="ORF">ACRE_013210</name>
</gene>
<keyword evidence="3" id="KW-1185">Reference proteome</keyword>